<accession>A0A6A5TLF9</accession>
<dbReference type="EMBL" id="ML977008">
    <property type="protein sequence ID" value="KAF1952760.1"/>
    <property type="molecule type" value="Genomic_DNA"/>
</dbReference>
<name>A0A6A5TLF9_9PLEO</name>
<dbReference type="AlphaFoldDB" id="A0A6A5TLF9"/>
<sequence>MGKGLMNMGPSREACDRCHEDLAAALNNTPAVSDFGSVDAFIEGCSMTTLRDMDFSAFEIEHVSNASTDIRLAMLVRSLASGLRAPKDIEEIYRASEFFVSALSEPNGQSDHSTLNEARDRESVGLFGHLAATNYFNLIHAFEILVNTLRQELADLEPSMQGQSSSSSLGLHSRPVSREDTVVRISHQ</sequence>
<organism evidence="2 3">
    <name type="scientific">Byssothecium circinans</name>
    <dbReference type="NCBI Taxonomy" id="147558"/>
    <lineage>
        <taxon>Eukaryota</taxon>
        <taxon>Fungi</taxon>
        <taxon>Dikarya</taxon>
        <taxon>Ascomycota</taxon>
        <taxon>Pezizomycotina</taxon>
        <taxon>Dothideomycetes</taxon>
        <taxon>Pleosporomycetidae</taxon>
        <taxon>Pleosporales</taxon>
        <taxon>Massarineae</taxon>
        <taxon>Massarinaceae</taxon>
        <taxon>Byssothecium</taxon>
    </lineage>
</organism>
<keyword evidence="3" id="KW-1185">Reference proteome</keyword>
<proteinExistence type="predicted"/>
<feature type="region of interest" description="Disordered" evidence="1">
    <location>
        <begin position="158"/>
        <end position="188"/>
    </location>
</feature>
<evidence type="ECO:0000313" key="3">
    <source>
        <dbReference type="Proteomes" id="UP000800035"/>
    </source>
</evidence>
<gene>
    <name evidence="2" type="ORF">CC80DRAFT_507727</name>
</gene>
<evidence type="ECO:0000256" key="1">
    <source>
        <dbReference type="SAM" id="MobiDB-lite"/>
    </source>
</evidence>
<dbReference type="Proteomes" id="UP000800035">
    <property type="component" value="Unassembled WGS sequence"/>
</dbReference>
<protein>
    <submittedName>
        <fullName evidence="2">Uncharacterized protein</fullName>
    </submittedName>
</protein>
<reference evidence="2" key="1">
    <citation type="journal article" date="2020" name="Stud. Mycol.">
        <title>101 Dothideomycetes genomes: a test case for predicting lifestyles and emergence of pathogens.</title>
        <authorList>
            <person name="Haridas S."/>
            <person name="Albert R."/>
            <person name="Binder M."/>
            <person name="Bloem J."/>
            <person name="Labutti K."/>
            <person name="Salamov A."/>
            <person name="Andreopoulos B."/>
            <person name="Baker S."/>
            <person name="Barry K."/>
            <person name="Bills G."/>
            <person name="Bluhm B."/>
            <person name="Cannon C."/>
            <person name="Castanera R."/>
            <person name="Culley D."/>
            <person name="Daum C."/>
            <person name="Ezra D."/>
            <person name="Gonzalez J."/>
            <person name="Henrissat B."/>
            <person name="Kuo A."/>
            <person name="Liang C."/>
            <person name="Lipzen A."/>
            <person name="Lutzoni F."/>
            <person name="Magnuson J."/>
            <person name="Mondo S."/>
            <person name="Nolan M."/>
            <person name="Ohm R."/>
            <person name="Pangilinan J."/>
            <person name="Park H.-J."/>
            <person name="Ramirez L."/>
            <person name="Alfaro M."/>
            <person name="Sun H."/>
            <person name="Tritt A."/>
            <person name="Yoshinaga Y."/>
            <person name="Zwiers L.-H."/>
            <person name="Turgeon B."/>
            <person name="Goodwin S."/>
            <person name="Spatafora J."/>
            <person name="Crous P."/>
            <person name="Grigoriev I."/>
        </authorList>
    </citation>
    <scope>NUCLEOTIDE SEQUENCE</scope>
    <source>
        <strain evidence="2">CBS 675.92</strain>
    </source>
</reference>
<evidence type="ECO:0000313" key="2">
    <source>
        <dbReference type="EMBL" id="KAF1952760.1"/>
    </source>
</evidence>
<feature type="compositionally biased region" description="Low complexity" evidence="1">
    <location>
        <begin position="159"/>
        <end position="173"/>
    </location>
</feature>